<comment type="subcellular location">
    <subcellularLocation>
        <location evidence="1">Membrane</location>
        <topology evidence="1">Lipid-anchor</topology>
    </subcellularLocation>
</comment>
<proteinExistence type="inferred from homology"/>
<name>A0ABR8PJV0_9BACL</name>
<accession>A0ABR8PJV0</accession>
<dbReference type="PANTHER" id="PTHR35789:SF1">
    <property type="entry name" value="SPORE GERMINATION PROTEIN B3"/>
    <property type="match status" value="1"/>
</dbReference>
<evidence type="ECO:0000256" key="1">
    <source>
        <dbReference type="ARBA" id="ARBA00004635"/>
    </source>
</evidence>
<evidence type="ECO:0000313" key="11">
    <source>
        <dbReference type="Proteomes" id="UP000659496"/>
    </source>
</evidence>
<organism evidence="10 11">
    <name type="scientific">Sporosarcina gallistercoris</name>
    <dbReference type="NCBI Taxonomy" id="2762245"/>
    <lineage>
        <taxon>Bacteria</taxon>
        <taxon>Bacillati</taxon>
        <taxon>Bacillota</taxon>
        <taxon>Bacilli</taxon>
        <taxon>Bacillales</taxon>
        <taxon>Caryophanaceae</taxon>
        <taxon>Sporosarcina</taxon>
    </lineage>
</organism>
<feature type="domain" description="Spore germination GerAC-like C-terminal" evidence="8">
    <location>
        <begin position="225"/>
        <end position="369"/>
    </location>
</feature>
<evidence type="ECO:0000256" key="2">
    <source>
        <dbReference type="ARBA" id="ARBA00007886"/>
    </source>
</evidence>
<comment type="similarity">
    <text evidence="2">Belongs to the GerABKC lipoprotein family.</text>
</comment>
<keyword evidence="3" id="KW-0309">Germination</keyword>
<dbReference type="Proteomes" id="UP000659496">
    <property type="component" value="Unassembled WGS sequence"/>
</dbReference>
<gene>
    <name evidence="10" type="ORF">H9659_09025</name>
</gene>
<reference evidence="10 11" key="1">
    <citation type="submission" date="2020-08" db="EMBL/GenBank/DDBJ databases">
        <title>A Genomic Blueprint of the Chicken Gut Microbiome.</title>
        <authorList>
            <person name="Gilroy R."/>
            <person name="Ravi A."/>
            <person name="Getino M."/>
            <person name="Pursley I."/>
            <person name="Horton D.L."/>
            <person name="Alikhan N.-F."/>
            <person name="Baker D."/>
            <person name="Gharbi K."/>
            <person name="Hall N."/>
            <person name="Watson M."/>
            <person name="Adriaenssens E.M."/>
            <person name="Foster-Nyarko E."/>
            <person name="Jarju S."/>
            <person name="Secka A."/>
            <person name="Antonio M."/>
            <person name="Oren A."/>
            <person name="Chaudhuri R."/>
            <person name="La Ragione R.M."/>
            <person name="Hildebrand F."/>
            <person name="Pallen M.J."/>
        </authorList>
    </citation>
    <scope>NUCLEOTIDE SEQUENCE [LARGE SCALE GENOMIC DNA]</scope>
    <source>
        <strain evidence="10 11">Sa3CUA8</strain>
    </source>
</reference>
<keyword evidence="7" id="KW-0449">Lipoprotein</keyword>
<sequence length="372" mass="41912">MSRRWTKVIILSILLIALISSISGCAYKGVDKRSFVVGIGVDPAEETDKKFKVTIKLAKPIASLKSSTANEYTFLEHESDSVAEAIRFLETQEDKVMDFSQTKILALNEDLLSGDLFPLMDYFVRRGDLQLILYVLMAKPTAEDVLKVQPPLEAAGENALYNFFDKTGTESPFVTTTFLFEFRREYDTKGQSSVLPIVEANDSGTQLTINHSIVLKNKVEPVILTPTQTKLNNTLVVGASGYGYRIENAGYKFMLTLDRVKMKVKMHVKNGQKPRAEVNIKAIGAISESNKILKLEELDHYSKISGEQFEEQVKDLFVHLQEKNVDPFGFGLKYRSSRLNTKDTLDKWKAIYPELEFDVKVNMQLKAVGAMN</sequence>
<keyword evidence="6" id="KW-0564">Palmitate</keyword>
<evidence type="ECO:0000313" key="10">
    <source>
        <dbReference type="EMBL" id="MBD7908471.1"/>
    </source>
</evidence>
<evidence type="ECO:0000256" key="5">
    <source>
        <dbReference type="ARBA" id="ARBA00023136"/>
    </source>
</evidence>
<dbReference type="InterPro" id="IPR046953">
    <property type="entry name" value="Spore_GerAC-like_C"/>
</dbReference>
<dbReference type="PANTHER" id="PTHR35789">
    <property type="entry name" value="SPORE GERMINATION PROTEIN B3"/>
    <property type="match status" value="1"/>
</dbReference>
<dbReference type="Pfam" id="PF05504">
    <property type="entry name" value="Spore_GerAC"/>
    <property type="match status" value="1"/>
</dbReference>
<evidence type="ECO:0000256" key="4">
    <source>
        <dbReference type="ARBA" id="ARBA00022729"/>
    </source>
</evidence>
<comment type="caution">
    <text evidence="10">The sequence shown here is derived from an EMBL/GenBank/DDBJ whole genome shotgun (WGS) entry which is preliminary data.</text>
</comment>
<keyword evidence="11" id="KW-1185">Reference proteome</keyword>
<dbReference type="InterPro" id="IPR038501">
    <property type="entry name" value="Spore_GerAC_C_sf"/>
</dbReference>
<evidence type="ECO:0000259" key="9">
    <source>
        <dbReference type="Pfam" id="PF25198"/>
    </source>
</evidence>
<evidence type="ECO:0000256" key="7">
    <source>
        <dbReference type="ARBA" id="ARBA00023288"/>
    </source>
</evidence>
<dbReference type="RefSeq" id="WP_191689658.1">
    <property type="nucleotide sequence ID" value="NZ_JACSQY010000006.1"/>
</dbReference>
<evidence type="ECO:0000259" key="8">
    <source>
        <dbReference type="Pfam" id="PF05504"/>
    </source>
</evidence>
<keyword evidence="5" id="KW-0472">Membrane</keyword>
<evidence type="ECO:0000256" key="6">
    <source>
        <dbReference type="ARBA" id="ARBA00023139"/>
    </source>
</evidence>
<dbReference type="InterPro" id="IPR057336">
    <property type="entry name" value="GerAC_N"/>
</dbReference>
<feature type="domain" description="Spore germination protein N-terminal" evidence="9">
    <location>
        <begin position="29"/>
        <end position="199"/>
    </location>
</feature>
<dbReference type="EMBL" id="JACSQY010000006">
    <property type="protein sequence ID" value="MBD7908471.1"/>
    <property type="molecule type" value="Genomic_DNA"/>
</dbReference>
<dbReference type="NCBIfam" id="TIGR02887">
    <property type="entry name" value="spore_ger_x_C"/>
    <property type="match status" value="1"/>
</dbReference>
<protein>
    <submittedName>
        <fullName evidence="10">Ger(X)C family spore germination protein</fullName>
    </submittedName>
</protein>
<dbReference type="InterPro" id="IPR008844">
    <property type="entry name" value="Spore_GerAC-like"/>
</dbReference>
<keyword evidence="4" id="KW-0732">Signal</keyword>
<dbReference type="Gene3D" id="3.30.300.210">
    <property type="entry name" value="Nutrient germinant receptor protein C, domain 3"/>
    <property type="match status" value="1"/>
</dbReference>
<evidence type="ECO:0000256" key="3">
    <source>
        <dbReference type="ARBA" id="ARBA00022544"/>
    </source>
</evidence>
<dbReference type="PROSITE" id="PS51257">
    <property type="entry name" value="PROKAR_LIPOPROTEIN"/>
    <property type="match status" value="1"/>
</dbReference>
<dbReference type="Pfam" id="PF25198">
    <property type="entry name" value="Spore_GerAC_N"/>
    <property type="match status" value="1"/>
</dbReference>